<protein>
    <submittedName>
        <fullName evidence="3">STP1 protein</fullName>
    </submittedName>
</protein>
<feature type="compositionally biased region" description="Basic and acidic residues" evidence="1">
    <location>
        <begin position="184"/>
        <end position="193"/>
    </location>
</feature>
<accession>A0A1D3JH60</accession>
<keyword evidence="2" id="KW-0472">Membrane</keyword>
<dbReference type="VEuPathDB" id="PlasmoDB:PmUG01_00031000"/>
<gene>
    <name evidence="3" type="primary">PmUG01_00031000</name>
    <name evidence="3" type="ORF">PMUG01_00031000</name>
</gene>
<evidence type="ECO:0000313" key="4">
    <source>
        <dbReference type="Proteomes" id="UP000219813"/>
    </source>
</evidence>
<keyword evidence="4" id="KW-1185">Reference proteome</keyword>
<feature type="compositionally biased region" description="Polar residues" evidence="1">
    <location>
        <begin position="161"/>
        <end position="183"/>
    </location>
</feature>
<sequence length="673" mass="79042">MEKCFNSYPVVQGTTAINLYFQQGFKQVGATIISQASSLKSENKKEKFREKCKNLADYLINSKDPYRRYQEYIWKGALRTWYSKYFTGITQYGGCFMIFNNEEKELLELFYDADDFCEKKEQYMQILSKYKENNSSIYDCNGDQKYPENSIPQNQTLSLVENSPSVQHSPTEISPQQGASEHSVNQDKTKENVVEESSEFESSEQITDSNSLHTQQEDSILPSSIPKDSGAFSNPEIISPSTDSLSFTSLSPAPSTHPTSADKVVKKPNNYISSILISILTIVLFSFFIKFLLMVMFKKKKKIKRKQIKFLKLLVPSFSNKKNKLVKDEHLGYSIDEDEEIIKKIKINELTNNVNVSKRKKDRSKTIIEVHMEVLEKCINEDWENNKEEFLEICIDALVQKDYRTCANLTNDHLITENIENTNDIKNLNILWNKWIEKHRNASEILKKEHWFHNLKNEWKQELAYIHEMKEIKKKSGEKPKVPFFEIEKNLWKQWISKNGTIIKQYLEQDWFKGLAEQLQNMSAECENEDNKNYLSPLNIEEFQQKGNYEELYKYIKKKLLTNLCVLALMTVLEECKKEVYFENRELFLDISINEWKTQKYSGNKQEITENTIEYINSDIENKRNKEFHTHIRRDSFRNEIEDWIGEDDLYARSIVNNGTVEKSIDIAEKHIS</sequence>
<dbReference type="OrthoDB" id="383264at2759"/>
<dbReference type="KEGG" id="pmal:PMUG01_00031000"/>
<feature type="compositionally biased region" description="Polar residues" evidence="1">
    <location>
        <begin position="243"/>
        <end position="259"/>
    </location>
</feature>
<evidence type="ECO:0000256" key="1">
    <source>
        <dbReference type="SAM" id="MobiDB-lite"/>
    </source>
</evidence>
<feature type="compositionally biased region" description="Polar residues" evidence="1">
    <location>
        <begin position="205"/>
        <end position="222"/>
    </location>
</feature>
<reference evidence="3 4" key="1">
    <citation type="submission" date="2016-06" db="EMBL/GenBank/DDBJ databases">
        <authorList>
            <consortium name="Pathogen Informatics"/>
        </authorList>
    </citation>
    <scope>NUCLEOTIDE SEQUENCE [LARGE SCALE GENOMIC DNA]</scope>
</reference>
<evidence type="ECO:0000256" key="2">
    <source>
        <dbReference type="SAM" id="Phobius"/>
    </source>
</evidence>
<dbReference type="Proteomes" id="UP000219813">
    <property type="component" value="Unassembled WGS sequence"/>
</dbReference>
<keyword evidence="2" id="KW-0812">Transmembrane</keyword>
<feature type="region of interest" description="Disordered" evidence="1">
    <location>
        <begin position="161"/>
        <end position="226"/>
    </location>
</feature>
<feature type="region of interest" description="Disordered" evidence="1">
    <location>
        <begin position="243"/>
        <end position="262"/>
    </location>
</feature>
<dbReference type="AlphaFoldDB" id="A0A1D3JH60"/>
<dbReference type="EMBL" id="FLRL01000005">
    <property type="protein sequence ID" value="SBT85482.1"/>
    <property type="molecule type" value="Genomic_DNA"/>
</dbReference>
<name>A0A1D3JH60_PLAMA</name>
<organism evidence="3 4">
    <name type="scientific">Plasmodium malariae</name>
    <dbReference type="NCBI Taxonomy" id="5858"/>
    <lineage>
        <taxon>Eukaryota</taxon>
        <taxon>Sar</taxon>
        <taxon>Alveolata</taxon>
        <taxon>Apicomplexa</taxon>
        <taxon>Aconoidasida</taxon>
        <taxon>Haemosporida</taxon>
        <taxon>Plasmodiidae</taxon>
        <taxon>Plasmodium</taxon>
        <taxon>Plasmodium (Plasmodium)</taxon>
    </lineage>
</organism>
<dbReference type="RefSeq" id="XP_028858888.1">
    <property type="nucleotide sequence ID" value="XM_029005799.1"/>
</dbReference>
<keyword evidence="2" id="KW-1133">Transmembrane helix</keyword>
<dbReference type="GeneID" id="39865770"/>
<evidence type="ECO:0000313" key="3">
    <source>
        <dbReference type="EMBL" id="SBT85482.1"/>
    </source>
</evidence>
<proteinExistence type="predicted"/>
<feature type="transmembrane region" description="Helical" evidence="2">
    <location>
        <begin position="271"/>
        <end position="297"/>
    </location>
</feature>